<gene>
    <name evidence="3" type="ORF">S12H4_34630</name>
</gene>
<dbReference type="EMBL" id="BARW01020509">
    <property type="protein sequence ID" value="GAI92424.1"/>
    <property type="molecule type" value="Genomic_DNA"/>
</dbReference>
<comment type="caution">
    <text evidence="3">The sequence shown here is derived from an EMBL/GenBank/DDBJ whole genome shotgun (WGS) entry which is preliminary data.</text>
</comment>
<proteinExistence type="predicted"/>
<evidence type="ECO:0000259" key="2">
    <source>
        <dbReference type="PROSITE" id="PS50850"/>
    </source>
</evidence>
<organism evidence="3">
    <name type="scientific">marine sediment metagenome</name>
    <dbReference type="NCBI Taxonomy" id="412755"/>
    <lineage>
        <taxon>unclassified sequences</taxon>
        <taxon>metagenomes</taxon>
        <taxon>ecological metagenomes</taxon>
    </lineage>
</organism>
<accession>X1UJ75</accession>
<dbReference type="PROSITE" id="PS50850">
    <property type="entry name" value="MFS"/>
    <property type="match status" value="1"/>
</dbReference>
<dbReference type="InterPro" id="IPR036259">
    <property type="entry name" value="MFS_trans_sf"/>
</dbReference>
<feature type="transmembrane region" description="Helical" evidence="1">
    <location>
        <begin position="77"/>
        <end position="95"/>
    </location>
</feature>
<feature type="non-terminal residue" evidence="3">
    <location>
        <position position="105"/>
    </location>
</feature>
<dbReference type="InterPro" id="IPR020846">
    <property type="entry name" value="MFS_dom"/>
</dbReference>
<evidence type="ECO:0000256" key="1">
    <source>
        <dbReference type="SAM" id="Phobius"/>
    </source>
</evidence>
<dbReference type="AlphaFoldDB" id="X1UJ75"/>
<keyword evidence="1" id="KW-1133">Transmembrane helix</keyword>
<dbReference type="GO" id="GO:0022857">
    <property type="term" value="F:transmembrane transporter activity"/>
    <property type="evidence" value="ECO:0007669"/>
    <property type="project" value="InterPro"/>
</dbReference>
<feature type="transmembrane region" description="Helical" evidence="1">
    <location>
        <begin position="39"/>
        <end position="56"/>
    </location>
</feature>
<name>X1UJ75_9ZZZZ</name>
<dbReference type="SUPFAM" id="SSF103473">
    <property type="entry name" value="MFS general substrate transporter"/>
    <property type="match status" value="1"/>
</dbReference>
<keyword evidence="1" id="KW-0472">Membrane</keyword>
<reference evidence="3" key="1">
    <citation type="journal article" date="2014" name="Front. Microbiol.">
        <title>High frequency of phylogenetically diverse reductive dehalogenase-homologous genes in deep subseafloor sedimentary metagenomes.</title>
        <authorList>
            <person name="Kawai M."/>
            <person name="Futagami T."/>
            <person name="Toyoda A."/>
            <person name="Takaki Y."/>
            <person name="Nishi S."/>
            <person name="Hori S."/>
            <person name="Arai W."/>
            <person name="Tsubouchi T."/>
            <person name="Morono Y."/>
            <person name="Uchiyama I."/>
            <person name="Ito T."/>
            <person name="Fujiyama A."/>
            <person name="Inagaki F."/>
            <person name="Takami H."/>
        </authorList>
    </citation>
    <scope>NUCLEOTIDE SEQUENCE</scope>
    <source>
        <strain evidence="3">Expedition CK06-06</strain>
    </source>
</reference>
<sequence length="105" mass="11256">MTNRTPNRVLVPLGVGLALSLLGDQTLYTVLPNPEIGAQAGVTLGMVGVLLGINRLTRVVFNIPAGMLYSKRPRRGLMIAAMCIAVLSTMFYAFARGVELLLIGR</sequence>
<evidence type="ECO:0000313" key="3">
    <source>
        <dbReference type="EMBL" id="GAI92424.1"/>
    </source>
</evidence>
<dbReference type="Gene3D" id="1.20.1250.20">
    <property type="entry name" value="MFS general substrate transporter like domains"/>
    <property type="match status" value="1"/>
</dbReference>
<keyword evidence="1" id="KW-0812">Transmembrane</keyword>
<feature type="domain" description="Major facilitator superfamily (MFS) profile" evidence="2">
    <location>
        <begin position="9"/>
        <end position="105"/>
    </location>
</feature>
<protein>
    <recommendedName>
        <fullName evidence="2">Major facilitator superfamily (MFS) profile domain-containing protein</fullName>
    </recommendedName>
</protein>